<dbReference type="AlphaFoldDB" id="A0A8G2CC36"/>
<dbReference type="EMBL" id="FQZR01000011">
    <property type="protein sequence ID" value="SHJ71573.1"/>
    <property type="molecule type" value="Genomic_DNA"/>
</dbReference>
<evidence type="ECO:0000313" key="2">
    <source>
        <dbReference type="EMBL" id="SHJ71573.1"/>
    </source>
</evidence>
<dbReference type="RefSeq" id="WP_073021063.1">
    <property type="nucleotide sequence ID" value="NZ_CP192220.1"/>
</dbReference>
<evidence type="ECO:0000256" key="1">
    <source>
        <dbReference type="SAM" id="SignalP"/>
    </source>
</evidence>
<sequence>MRKILVTLLALTLLALAGCGGDTSVDDPNAKLVKSTMNNPGQFRNSKSVPAANGTFVIVDGSACYWIKEGAIYAVNGVAKNSSPGIEYAPPSISWNLAEKAIKGEVPATIPVFTLSPEKFIASVNSQLNELGVPALEKETYFSYLLKEKGTVIGAVTMKEVGGELAKAHLEINTKDMAIARSMLSAFFINFVQDETNEERAKIFATVASAKKNPGKEYSITLNRKQFTSILKGVYLNTSVVPAS</sequence>
<proteinExistence type="predicted"/>
<name>A0A8G2CC36_9BACT</name>
<accession>A0A8G2CC36</accession>
<dbReference type="PROSITE" id="PS51257">
    <property type="entry name" value="PROKAR_LIPOPROTEIN"/>
    <property type="match status" value="1"/>
</dbReference>
<protein>
    <submittedName>
        <fullName evidence="2">Uncharacterized protein</fullName>
    </submittedName>
</protein>
<gene>
    <name evidence="2" type="ORF">SAMN05660830_03059</name>
</gene>
<feature type="chain" id="PRO_5034980927" evidence="1">
    <location>
        <begin position="18"/>
        <end position="244"/>
    </location>
</feature>
<comment type="caution">
    <text evidence="2">The sequence shown here is derived from an EMBL/GenBank/DDBJ whole genome shotgun (WGS) entry which is preliminary data.</text>
</comment>
<organism evidence="2 3">
    <name type="scientific">Halodesulfovibrio aestuarii</name>
    <dbReference type="NCBI Taxonomy" id="126333"/>
    <lineage>
        <taxon>Bacteria</taxon>
        <taxon>Pseudomonadati</taxon>
        <taxon>Thermodesulfobacteriota</taxon>
        <taxon>Desulfovibrionia</taxon>
        <taxon>Desulfovibrionales</taxon>
        <taxon>Desulfovibrionaceae</taxon>
        <taxon>Halodesulfovibrio</taxon>
    </lineage>
</organism>
<dbReference type="Proteomes" id="UP000184001">
    <property type="component" value="Unassembled WGS sequence"/>
</dbReference>
<evidence type="ECO:0000313" key="3">
    <source>
        <dbReference type="Proteomes" id="UP000184001"/>
    </source>
</evidence>
<keyword evidence="1" id="KW-0732">Signal</keyword>
<feature type="signal peptide" evidence="1">
    <location>
        <begin position="1"/>
        <end position="17"/>
    </location>
</feature>
<reference evidence="2 3" key="1">
    <citation type="submission" date="2016-11" db="EMBL/GenBank/DDBJ databases">
        <authorList>
            <person name="Varghese N."/>
            <person name="Submissions S."/>
        </authorList>
    </citation>
    <scope>NUCLEOTIDE SEQUENCE [LARGE SCALE GENOMIC DNA]</scope>
    <source>
        <strain evidence="2 3">DSM 17919</strain>
    </source>
</reference>